<name>A0A0N8ES54_AEDAE</name>
<dbReference type="EMBL" id="GDUN01000418">
    <property type="protein sequence ID" value="JAN95501.1"/>
    <property type="molecule type" value="mRNA"/>
</dbReference>
<accession>A0A0N8ES54</accession>
<protein>
    <submittedName>
        <fullName evidence="1">Uncharacterized protein</fullName>
    </submittedName>
</protein>
<reference evidence="1" key="1">
    <citation type="journal article" date="2016" name="PLoS ONE">
        <title>A Deep Insight into the Sialome of Male and Female Aedes aegypti Mosquitoes.</title>
        <authorList>
            <person name="Ribeiro J.M."/>
            <person name="Martin-Martin I."/>
            <person name="Arca B."/>
            <person name="Calvo E."/>
        </authorList>
    </citation>
    <scope>NUCLEOTIDE SEQUENCE</scope>
    <source>
        <strain evidence="1">Liverpool</strain>
        <tissue evidence="1">Salivary glands</tissue>
    </source>
</reference>
<proteinExistence type="evidence at transcript level"/>
<organism evidence="1">
    <name type="scientific">Aedes aegypti</name>
    <name type="common">Yellowfever mosquito</name>
    <name type="synonym">Culex aegypti</name>
    <dbReference type="NCBI Taxonomy" id="7159"/>
    <lineage>
        <taxon>Eukaryota</taxon>
        <taxon>Metazoa</taxon>
        <taxon>Ecdysozoa</taxon>
        <taxon>Arthropoda</taxon>
        <taxon>Hexapoda</taxon>
        <taxon>Insecta</taxon>
        <taxon>Pterygota</taxon>
        <taxon>Neoptera</taxon>
        <taxon>Endopterygota</taxon>
        <taxon>Diptera</taxon>
        <taxon>Nematocera</taxon>
        <taxon>Culicoidea</taxon>
        <taxon>Culicidae</taxon>
        <taxon>Culicinae</taxon>
        <taxon>Aedini</taxon>
        <taxon>Aedes</taxon>
        <taxon>Stegomyia</taxon>
    </lineage>
</organism>
<feature type="non-terminal residue" evidence="1">
    <location>
        <position position="1"/>
    </location>
</feature>
<dbReference type="AlphaFoldDB" id="A0A0N8ES54"/>
<evidence type="ECO:0000313" key="1">
    <source>
        <dbReference type="EMBL" id="JAN95501.1"/>
    </source>
</evidence>
<sequence length="113" mass="13365">LHQKFKISKREYQLRITEGNPKMFACPQKFDDSKQVFLAIYESKIINQTYELREYGNFRENRTQQPLLPQSADIDKLCPEMEQPNPNLQLRDGVSSGKTNRIMKPVIRCTQRF</sequence>